<geneLocation type="plasmid" evidence="2">
    <name>2</name>
</geneLocation>
<evidence type="ECO:0000313" key="3">
    <source>
        <dbReference type="Proteomes" id="UP000057820"/>
    </source>
</evidence>
<dbReference type="RefSeq" id="WP_060594373.1">
    <property type="nucleotide sequence ID" value="NZ_CP031418.1"/>
</dbReference>
<feature type="region of interest" description="Disordered" evidence="1">
    <location>
        <begin position="26"/>
        <end position="63"/>
    </location>
</feature>
<keyword evidence="2" id="KW-0614">Plasmid</keyword>
<dbReference type="AlphaFoldDB" id="A0A0H5P416"/>
<evidence type="ECO:0000313" key="2">
    <source>
        <dbReference type="EMBL" id="CRY82422.1"/>
    </source>
</evidence>
<gene>
    <name evidence="2" type="ORF">ERS450000_04944</name>
</gene>
<dbReference type="KEGG" id="nfr:ERS450000_04944"/>
<name>A0A0H5P416_NOCFR</name>
<proteinExistence type="predicted"/>
<protein>
    <submittedName>
        <fullName evidence="2">Uncharacterized protein</fullName>
    </submittedName>
</protein>
<sequence length="63" mass="7167">MTPQPGDSDTPRPAERRARDAARLARIFGETLPDTTGDERDDDPADRDRGDDWWRSQVPPHHS</sequence>
<organism evidence="2 3">
    <name type="scientific">Nocardia farcinica</name>
    <dbReference type="NCBI Taxonomy" id="37329"/>
    <lineage>
        <taxon>Bacteria</taxon>
        <taxon>Bacillati</taxon>
        <taxon>Actinomycetota</taxon>
        <taxon>Actinomycetes</taxon>
        <taxon>Mycobacteriales</taxon>
        <taxon>Nocardiaceae</taxon>
        <taxon>Nocardia</taxon>
    </lineage>
</organism>
<dbReference type="Proteomes" id="UP000057820">
    <property type="component" value="Plasmid 2"/>
</dbReference>
<reference evidence="3" key="1">
    <citation type="submission" date="2015-03" db="EMBL/GenBank/DDBJ databases">
        <authorList>
            <consortium name="Pathogen Informatics"/>
        </authorList>
    </citation>
    <scope>NUCLEOTIDE SEQUENCE [LARGE SCALE GENOMIC DNA]</scope>
    <source>
        <strain evidence="3">NCTC11134</strain>
        <plasmid evidence="3">2</plasmid>
    </source>
</reference>
<evidence type="ECO:0000256" key="1">
    <source>
        <dbReference type="SAM" id="MobiDB-lite"/>
    </source>
</evidence>
<dbReference type="EMBL" id="LN868939">
    <property type="protein sequence ID" value="CRY82422.1"/>
    <property type="molecule type" value="Genomic_DNA"/>
</dbReference>
<accession>A0A0H5P416</accession>